<protein>
    <submittedName>
        <fullName evidence="2">Uncharacterized protein</fullName>
    </submittedName>
</protein>
<dbReference type="EMBL" id="NEDJ01000075">
    <property type="protein sequence ID" value="OSO93818.1"/>
    <property type="molecule type" value="Genomic_DNA"/>
</dbReference>
<reference evidence="2 3" key="1">
    <citation type="submission" date="2017-04" db="EMBL/GenBank/DDBJ databases">
        <title>MLSA of the genus Halorubrum.</title>
        <authorList>
            <person name="De La Haba R."/>
            <person name="Sanchez-Porro C."/>
            <person name="Infante-Dominguez C."/>
            <person name="Ventosa A."/>
        </authorList>
    </citation>
    <scope>NUCLEOTIDE SEQUENCE [LARGE SCALE GENOMIC DNA]</scope>
    <source>
        <strain evidence="2 3">DSM 17463</strain>
    </source>
</reference>
<proteinExistence type="predicted"/>
<comment type="caution">
    <text evidence="2">The sequence shown here is derived from an EMBL/GenBank/DDBJ whole genome shotgun (WGS) entry which is preliminary data.</text>
</comment>
<dbReference type="Proteomes" id="UP000193587">
    <property type="component" value="Unassembled WGS sequence"/>
</dbReference>
<evidence type="ECO:0000313" key="2">
    <source>
        <dbReference type="EMBL" id="OSO93818.1"/>
    </source>
</evidence>
<dbReference type="Pfam" id="PF24400">
    <property type="entry name" value="DUF7544"/>
    <property type="match status" value="1"/>
</dbReference>
<dbReference type="AlphaFoldDB" id="A0A1X4G9I9"/>
<evidence type="ECO:0000313" key="3">
    <source>
        <dbReference type="Proteomes" id="UP000193587"/>
    </source>
</evidence>
<dbReference type="STRING" id="1121945.GCA_000421805_02576"/>
<sequence>MSWHAVDAVDRAVDATRRLLFPFEAVRWVKLAALAAGMAGGGAAASPPACPLYPSDAADAPQGVGPGGRRPLH</sequence>
<feature type="non-terminal residue" evidence="2">
    <location>
        <position position="73"/>
    </location>
</feature>
<evidence type="ECO:0000256" key="1">
    <source>
        <dbReference type="SAM" id="MobiDB-lite"/>
    </source>
</evidence>
<dbReference type="InterPro" id="IPR055966">
    <property type="entry name" value="DUF7544"/>
</dbReference>
<accession>A0A1X4G9I9</accession>
<gene>
    <name evidence="2" type="ORF">B9H04_15145</name>
</gene>
<organism evidence="2 3">
    <name type="scientific">Halorubrum ezzemoulense DSM 17463</name>
    <dbReference type="NCBI Taxonomy" id="1121945"/>
    <lineage>
        <taxon>Archaea</taxon>
        <taxon>Methanobacteriati</taxon>
        <taxon>Methanobacteriota</taxon>
        <taxon>Stenosarchaea group</taxon>
        <taxon>Halobacteria</taxon>
        <taxon>Halobacteriales</taxon>
        <taxon>Haloferacaceae</taxon>
        <taxon>Halorubrum</taxon>
    </lineage>
</organism>
<feature type="compositionally biased region" description="Gly residues" evidence="1">
    <location>
        <begin position="64"/>
        <end position="73"/>
    </location>
</feature>
<feature type="region of interest" description="Disordered" evidence="1">
    <location>
        <begin position="40"/>
        <end position="73"/>
    </location>
</feature>
<dbReference type="eggNOG" id="arCOG04706">
    <property type="taxonomic scope" value="Archaea"/>
</dbReference>
<name>A0A1X4G9I9_HALEZ</name>